<evidence type="ECO:0000256" key="1">
    <source>
        <dbReference type="ARBA" id="ARBA00004184"/>
    </source>
</evidence>
<feature type="chain" id="PRO_5036996787" description="F5/8 type C domain-containing protein" evidence="8">
    <location>
        <begin position="23"/>
        <end position="1726"/>
    </location>
</feature>
<dbReference type="InterPro" id="IPR000421">
    <property type="entry name" value="FA58C"/>
</dbReference>
<dbReference type="GO" id="GO:0007156">
    <property type="term" value="P:homophilic cell adhesion via plasma membrane adhesion molecules"/>
    <property type="evidence" value="ECO:0007669"/>
    <property type="project" value="InterPro"/>
</dbReference>
<evidence type="ECO:0000256" key="6">
    <source>
        <dbReference type="ARBA" id="ARBA00023157"/>
    </source>
</evidence>
<comment type="subcellular location">
    <subcellularLocation>
        <location evidence="1">Endomembrane system</location>
        <topology evidence="1">Peripheral membrane protein</topology>
    </subcellularLocation>
    <subcellularLocation>
        <location evidence="2">Secreted</location>
    </subcellularLocation>
</comment>
<sequence>MRLAMTQVRLCLLCCVASLIHGEFGEESLESPQFCHKTIKDEPCMLPDCTRTSREVCYHGDCSDTGDCVCAPCWRGPSCDQPVNEHAPVFTQTFYEEYISPDEPKDYPFMYIRATDEDEATCGASSARRCPCSEVLYSLDDQGDANGAKYATFVIDPKTGGISVAPGTGATLTPNTKHRLKAYARNPDDDRKQGTVLIVVIVSDVLLSEQSVKLRRLQAVPEITVLGENHTLDISFLPSSEDVGVGSLTIGSRVDCVLTINIPEAVVVSDINVEIFTDDENNTLSVICPPSVSKGVELEFTPDTTKQQTSYKQGEENPFLLDTVTFGFGNVTNLNTSTNAQDSKIVITFSITLKEDQGVAVDERYWVSAGVEYNGESKLWIGQIGFLIDQVPQYGPDTNVTAEGPLDFYKGEVEVFNVDLNVYKSVANLTVRATAGSTAKEYLLICELQLCNTGTGFCLDVNKDLATFQVDMVSQNAYESVFGFGNIVNGGAANSTTDSRISMDVVAFLRDDSGLVAESSHELIANANDGYKDTTDNAAFTAKATRTYITPGKVLTISAIANTTSGTQIVPGECAVVRVSIAMTFSTSVAPVSIMLAPQVTGTDFQINAVRINHVGNDISCLLQRRDDIEDTVVYATGPSATINLKGIANTGGDATADGLNNVIGVDFVVKSAVTNLGSDGNTHTLDVTVNYAGKTPWTQSLTVTTVTNPSSITYPAVPEADPNPFTSTLELQDPADPATIAPGEVVVLAIRPVIVRGTQYRYVATGLANTTGVTVVDMRVQSVGSHVAGGLFVDPVAVYYPSVGPADSAELDLGMIYNYARPGNSTDEDGLMIQLIVQVTEEVPDSIVPIAVALLAGSNRLWVAEGNVTVSASVAGEPVLPNNTLATAPTYSTEVTPGSETILVHTLVIAAGTSSKYVVNYTTTVPWLQVTNVNLTSVGLNLACTKEGLLTPVSGSSDAGTYTLVDLGYVCNVPIGNETDENSKLEITLTVNTLNTSDVEIGLTTLVEAHVEVSNALGVTKSDKEDIIFYVELPKSTFKLCCPESAYFMRPGEIERCNITMTILDAALSIVMELDTPFNGTATMTLNNVEVGMGGINVQFNVPEVVLESKGNTSQNNIAKLDFGRIVNTGEHTAEAGDLVDGDNDIIIYIDVQMSDSDHNVNGSYHALESGVSLSQGAVVWVAYFKLAVMRDGTEKPSLNVSLNHNGSTSTYSVGDTVWYQVDVSHATDSYAEAVNVKGHVFLPPYIQFDGMTLNYNLSSKQPDVIPSDDNTGFYFTVPRMFFTDRIALTIETTIKPNYRYKLTKNWKGTTPIEVIYYMTVYDPNYYVDGQYFNEPMDYTTFDFTVPYPDIPGQTLLPTCDSPTALGMEVGSIQDCQITASFAPDPTNAAGHNARLNGPAWKTQARAGPFLYDRWIKIDLGKRAFVTGIQTQGGSSANADGDLGEFEILYSLDDTLYKAATPSDNKVFDHQKDAPADHDTIVTHTLLIPVEARYVIVNLTAYDYTSRAKWYNALRLEIFGCEIPGTTATDTCPTSATPLNTQPYQRGFLADISTNTLFVCDTIPHGKSGVRKEIQASVYAFLWKKPDMHCFMMIYAEKQWTGLDPRLRNIVGFLPSTGKLYGIMDNSPDSYAASDKPFTSWYLIEKSNYDVAAASDGFVSSIAVPFVSNSGFSYSNPDNFASSVYAIGDWKATMSGIYKGSEKVMDWNECCQPTCSANGGPDNCS</sequence>
<dbReference type="GO" id="GO:0005509">
    <property type="term" value="F:calcium ion binding"/>
    <property type="evidence" value="ECO:0007669"/>
    <property type="project" value="UniProtKB-UniRule"/>
</dbReference>
<dbReference type="SMART" id="SM00231">
    <property type="entry name" value="FA58C"/>
    <property type="match status" value="1"/>
</dbReference>
<evidence type="ECO:0000313" key="11">
    <source>
        <dbReference type="EnsemblMetazoa" id="XP_038054584.1"/>
    </source>
</evidence>
<reference evidence="11" key="1">
    <citation type="submission" date="2022-11" db="UniProtKB">
        <authorList>
            <consortium name="EnsemblMetazoa"/>
        </authorList>
    </citation>
    <scope>IDENTIFICATION</scope>
</reference>
<evidence type="ECO:0000256" key="5">
    <source>
        <dbReference type="ARBA" id="ARBA00023136"/>
    </source>
</evidence>
<evidence type="ECO:0000256" key="4">
    <source>
        <dbReference type="ARBA" id="ARBA00022889"/>
    </source>
</evidence>
<dbReference type="InterPro" id="IPR050633">
    <property type="entry name" value="Neuropilin_MCO_CoagFactor"/>
</dbReference>
<evidence type="ECO:0000259" key="9">
    <source>
        <dbReference type="PROSITE" id="PS50022"/>
    </source>
</evidence>
<keyword evidence="12" id="KW-1185">Reference proteome</keyword>
<dbReference type="GO" id="GO:0005576">
    <property type="term" value="C:extracellular region"/>
    <property type="evidence" value="ECO:0007669"/>
    <property type="project" value="UniProtKB-SubCell"/>
</dbReference>
<protein>
    <recommendedName>
        <fullName evidence="13">F5/8 type C domain-containing protein</fullName>
    </recommendedName>
</protein>
<dbReference type="PROSITE" id="PS50022">
    <property type="entry name" value="FA58C_3"/>
    <property type="match status" value="1"/>
</dbReference>
<feature type="signal peptide" evidence="8">
    <location>
        <begin position="1"/>
        <end position="22"/>
    </location>
</feature>
<proteinExistence type="predicted"/>
<organism evidence="11 12">
    <name type="scientific">Patiria miniata</name>
    <name type="common">Bat star</name>
    <name type="synonym">Asterina miniata</name>
    <dbReference type="NCBI Taxonomy" id="46514"/>
    <lineage>
        <taxon>Eukaryota</taxon>
        <taxon>Metazoa</taxon>
        <taxon>Echinodermata</taxon>
        <taxon>Eleutherozoa</taxon>
        <taxon>Asterozoa</taxon>
        <taxon>Asteroidea</taxon>
        <taxon>Valvatacea</taxon>
        <taxon>Valvatida</taxon>
        <taxon>Asterinidae</taxon>
        <taxon>Patiria</taxon>
    </lineage>
</organism>
<dbReference type="Gene3D" id="2.60.40.60">
    <property type="entry name" value="Cadherins"/>
    <property type="match status" value="1"/>
</dbReference>
<keyword evidence="4" id="KW-0130">Cell adhesion</keyword>
<feature type="domain" description="F5/8 type C" evidence="9">
    <location>
        <begin position="1361"/>
        <end position="1522"/>
    </location>
</feature>
<dbReference type="GO" id="GO:0012505">
    <property type="term" value="C:endomembrane system"/>
    <property type="evidence" value="ECO:0007669"/>
    <property type="project" value="UniProtKB-SubCell"/>
</dbReference>
<keyword evidence="8" id="KW-0732">Signal</keyword>
<evidence type="ECO:0000256" key="3">
    <source>
        <dbReference type="ARBA" id="ARBA00022525"/>
    </source>
</evidence>
<dbReference type="CDD" id="cd11304">
    <property type="entry name" value="Cadherin_repeat"/>
    <property type="match status" value="1"/>
</dbReference>
<evidence type="ECO:0000313" key="12">
    <source>
        <dbReference type="Proteomes" id="UP000887568"/>
    </source>
</evidence>
<evidence type="ECO:0000259" key="10">
    <source>
        <dbReference type="PROSITE" id="PS50268"/>
    </source>
</evidence>
<dbReference type="GO" id="GO:0005886">
    <property type="term" value="C:plasma membrane"/>
    <property type="evidence" value="ECO:0007669"/>
    <property type="project" value="TreeGrafter"/>
</dbReference>
<dbReference type="SUPFAM" id="SSF49313">
    <property type="entry name" value="Cadherin-like"/>
    <property type="match status" value="1"/>
</dbReference>
<dbReference type="RefSeq" id="XP_038054584.1">
    <property type="nucleotide sequence ID" value="XM_038198656.1"/>
</dbReference>
<dbReference type="PANTHER" id="PTHR46806:SF5">
    <property type="entry name" value="F5_8 TYPE C DOMAIN-CONTAINING PROTEIN"/>
    <property type="match status" value="1"/>
</dbReference>
<dbReference type="SUPFAM" id="SSF49785">
    <property type="entry name" value="Galactose-binding domain-like"/>
    <property type="match status" value="1"/>
</dbReference>
<dbReference type="OrthoDB" id="10064711at2759"/>
<evidence type="ECO:0000256" key="7">
    <source>
        <dbReference type="PROSITE-ProRule" id="PRU00043"/>
    </source>
</evidence>
<evidence type="ECO:0000256" key="8">
    <source>
        <dbReference type="SAM" id="SignalP"/>
    </source>
</evidence>
<dbReference type="PROSITE" id="PS50268">
    <property type="entry name" value="CADHERIN_2"/>
    <property type="match status" value="1"/>
</dbReference>
<dbReference type="OMA" id="KCRISYG"/>
<dbReference type="GeneID" id="119726798"/>
<evidence type="ECO:0008006" key="13">
    <source>
        <dbReference type="Google" id="ProtNLM"/>
    </source>
</evidence>
<dbReference type="PANTHER" id="PTHR46806">
    <property type="entry name" value="F5/8 TYPE C DOMAIN-CONTAINING PROTEIN"/>
    <property type="match status" value="1"/>
</dbReference>
<dbReference type="Proteomes" id="UP000887568">
    <property type="component" value="Unplaced"/>
</dbReference>
<dbReference type="InterPro" id="IPR002126">
    <property type="entry name" value="Cadherin-like_dom"/>
</dbReference>
<keyword evidence="7" id="KW-0106">Calcium</keyword>
<dbReference type="Pfam" id="PF00754">
    <property type="entry name" value="F5_F8_type_C"/>
    <property type="match status" value="1"/>
</dbReference>
<dbReference type="Gene3D" id="2.60.120.260">
    <property type="entry name" value="Galactose-binding domain-like"/>
    <property type="match status" value="1"/>
</dbReference>
<dbReference type="GO" id="GO:0038023">
    <property type="term" value="F:signaling receptor activity"/>
    <property type="evidence" value="ECO:0007669"/>
    <property type="project" value="TreeGrafter"/>
</dbReference>
<keyword evidence="5" id="KW-0472">Membrane</keyword>
<dbReference type="InterPro" id="IPR015919">
    <property type="entry name" value="Cadherin-like_sf"/>
</dbReference>
<dbReference type="InterPro" id="IPR008979">
    <property type="entry name" value="Galactose-bd-like_sf"/>
</dbReference>
<evidence type="ECO:0000256" key="2">
    <source>
        <dbReference type="ARBA" id="ARBA00004613"/>
    </source>
</evidence>
<dbReference type="EnsemblMetazoa" id="XM_038198656.1">
    <property type="protein sequence ID" value="XP_038054584.1"/>
    <property type="gene ID" value="LOC119726798"/>
</dbReference>
<dbReference type="PROSITE" id="PS01285">
    <property type="entry name" value="FA58C_1"/>
    <property type="match status" value="1"/>
</dbReference>
<name>A0A913ZT26_PATMI</name>
<accession>A0A913ZT26</accession>
<feature type="domain" description="Cadherin" evidence="10">
    <location>
        <begin position="91"/>
        <end position="223"/>
    </location>
</feature>
<keyword evidence="3" id="KW-0964">Secreted</keyword>
<keyword evidence="6" id="KW-1015">Disulfide bond</keyword>